<keyword evidence="1" id="KW-0812">Transmembrane</keyword>
<keyword evidence="1" id="KW-0472">Membrane</keyword>
<dbReference type="InterPro" id="IPR011642">
    <property type="entry name" value="Gate_dom"/>
</dbReference>
<feature type="transmembrane region" description="Helical" evidence="1">
    <location>
        <begin position="111"/>
        <end position="131"/>
    </location>
</feature>
<reference evidence="3" key="1">
    <citation type="journal article" date="2021" name="PeerJ">
        <title>Extensive microbial diversity within the chicken gut microbiome revealed by metagenomics and culture.</title>
        <authorList>
            <person name="Gilroy R."/>
            <person name="Ravi A."/>
            <person name="Getino M."/>
            <person name="Pursley I."/>
            <person name="Horton D.L."/>
            <person name="Alikhan N.F."/>
            <person name="Baker D."/>
            <person name="Gharbi K."/>
            <person name="Hall N."/>
            <person name="Watson M."/>
            <person name="Adriaenssens E.M."/>
            <person name="Foster-Nyarko E."/>
            <person name="Jarju S."/>
            <person name="Secka A."/>
            <person name="Antonio M."/>
            <person name="Oren A."/>
            <person name="Chaudhuri R.R."/>
            <person name="La Ragione R."/>
            <person name="Hildebrand F."/>
            <person name="Pallen M.J."/>
        </authorList>
    </citation>
    <scope>NUCLEOTIDE SEQUENCE</scope>
    <source>
        <strain evidence="3">CHK160-9182</strain>
    </source>
</reference>
<accession>A0A9D1Q566</accession>
<feature type="transmembrane region" description="Helical" evidence="1">
    <location>
        <begin position="228"/>
        <end position="248"/>
    </location>
</feature>
<evidence type="ECO:0000313" key="3">
    <source>
        <dbReference type="EMBL" id="HIW05790.1"/>
    </source>
</evidence>
<evidence type="ECO:0000259" key="2">
    <source>
        <dbReference type="Pfam" id="PF07670"/>
    </source>
</evidence>
<feature type="transmembrane region" description="Helical" evidence="1">
    <location>
        <begin position="358"/>
        <end position="375"/>
    </location>
</feature>
<comment type="caution">
    <text evidence="3">The sequence shown here is derived from an EMBL/GenBank/DDBJ whole genome shotgun (WGS) entry which is preliminary data.</text>
</comment>
<dbReference type="Pfam" id="PF07670">
    <property type="entry name" value="Gate"/>
    <property type="match status" value="1"/>
</dbReference>
<proteinExistence type="predicted"/>
<keyword evidence="1" id="KW-1133">Transmembrane helix</keyword>
<feature type="transmembrane region" description="Helical" evidence="1">
    <location>
        <begin position="151"/>
        <end position="179"/>
    </location>
</feature>
<dbReference type="Proteomes" id="UP000823934">
    <property type="component" value="Unassembled WGS sequence"/>
</dbReference>
<dbReference type="AlphaFoldDB" id="A0A9D1Q566"/>
<feature type="transmembrane region" description="Helical" evidence="1">
    <location>
        <begin position="72"/>
        <end position="91"/>
    </location>
</feature>
<feature type="domain" description="Nucleoside transporter/FeoB GTPase Gate" evidence="2">
    <location>
        <begin position="151"/>
        <end position="250"/>
    </location>
</feature>
<reference evidence="3" key="2">
    <citation type="submission" date="2021-04" db="EMBL/GenBank/DDBJ databases">
        <authorList>
            <person name="Gilroy R."/>
        </authorList>
    </citation>
    <scope>NUCLEOTIDE SEQUENCE</scope>
    <source>
        <strain evidence="3">CHK160-9182</strain>
    </source>
</reference>
<evidence type="ECO:0000313" key="4">
    <source>
        <dbReference type="Proteomes" id="UP000823934"/>
    </source>
</evidence>
<gene>
    <name evidence="3" type="ORF">H9889_00460</name>
</gene>
<protein>
    <submittedName>
        <fullName evidence="3">YjiH family protein</fullName>
    </submittedName>
</protein>
<name>A0A9D1Q566_9GAMM</name>
<feature type="transmembrane region" description="Helical" evidence="1">
    <location>
        <begin position="442"/>
        <end position="464"/>
    </location>
</feature>
<feature type="transmembrane region" description="Helical" evidence="1">
    <location>
        <begin position="26"/>
        <end position="46"/>
    </location>
</feature>
<sequence>MKADDLSASSEILECQDARTFRKTALVKFIICSIIGVLFFLTPIFWDGEWTIGIGVLASLLKSVISTNTLPTVAYILVTFSAISTLIVGIFKPTRIVTDSYLSSLFYPTKVWFILRIIGGIFVNFIYWQIGPEWVYSNNTGGLILNDLNPVLIPFFLFAMLLLPFLVDYGLMEFVGILLSRVFHKIFRLPGRVAIDAMASWLGSSAVGVIITSQQYERGFYSARQASVAATNFSVASIAFSLLIVSFLNITHLFLQFYAVVVVTALSLAMIMPRIPPLSRKKDTYIIEGNSASEMIPQGISLPKWAVSQAVDKAERAPSIPKSLFRSIFVLLDVYMGLLPLMFAIGTVALAISEYTPIFTYLSYPFIYYLELLGIPEAAKVAPTMLVGFADMFLPAVLGHAIESELTRFVIACVSVVQIIYLTEVGALILRSQIPLNFLELLMIFLIRTIIALPIIAFFAHFVIF</sequence>
<feature type="transmembrane region" description="Helical" evidence="1">
    <location>
        <begin position="408"/>
        <end position="430"/>
    </location>
</feature>
<feature type="transmembrane region" description="Helical" evidence="1">
    <location>
        <begin position="382"/>
        <end position="402"/>
    </location>
</feature>
<evidence type="ECO:0000256" key="1">
    <source>
        <dbReference type="SAM" id="Phobius"/>
    </source>
</evidence>
<organism evidence="3 4">
    <name type="scientific">Candidatus Ignatzschineria merdigallinarum</name>
    <dbReference type="NCBI Taxonomy" id="2838621"/>
    <lineage>
        <taxon>Bacteria</taxon>
        <taxon>Pseudomonadati</taxon>
        <taxon>Pseudomonadota</taxon>
        <taxon>Gammaproteobacteria</taxon>
        <taxon>Cardiobacteriales</taxon>
        <taxon>Ignatzschineriaceae</taxon>
        <taxon>Ignatzschineria</taxon>
    </lineage>
</organism>
<dbReference type="EMBL" id="DXHP01000011">
    <property type="protein sequence ID" value="HIW05790.1"/>
    <property type="molecule type" value="Genomic_DNA"/>
</dbReference>
<feature type="transmembrane region" description="Helical" evidence="1">
    <location>
        <begin position="254"/>
        <end position="272"/>
    </location>
</feature>
<feature type="transmembrane region" description="Helical" evidence="1">
    <location>
        <begin position="328"/>
        <end position="352"/>
    </location>
</feature>